<dbReference type="EMBL" id="JAJNAY010000001">
    <property type="protein sequence ID" value="MCD1116399.1"/>
    <property type="molecule type" value="Genomic_DNA"/>
</dbReference>
<name>A0A9Q3YUX1_9FLAO</name>
<evidence type="ECO:0000313" key="8">
    <source>
        <dbReference type="Proteomes" id="UP001108025"/>
    </source>
</evidence>
<evidence type="ECO:0000256" key="3">
    <source>
        <dbReference type="ARBA" id="ARBA00023163"/>
    </source>
</evidence>
<gene>
    <name evidence="7" type="ORF">LO744_05965</name>
</gene>
<dbReference type="Pfam" id="PF12833">
    <property type="entry name" value="HTH_18"/>
    <property type="match status" value="1"/>
</dbReference>
<dbReference type="PANTHER" id="PTHR43280">
    <property type="entry name" value="ARAC-FAMILY TRANSCRIPTIONAL REGULATOR"/>
    <property type="match status" value="1"/>
</dbReference>
<reference evidence="7" key="1">
    <citation type="submission" date="2021-11" db="EMBL/GenBank/DDBJ databases">
        <title>Description of novel Chryseobacterium species.</title>
        <authorList>
            <person name="Saticioglu I.B."/>
            <person name="Ay H."/>
            <person name="Altun S."/>
            <person name="Duman M."/>
        </authorList>
    </citation>
    <scope>NUCLEOTIDE SEQUENCE</scope>
    <source>
        <strain evidence="7">C-17</strain>
    </source>
</reference>
<keyword evidence="1" id="KW-0805">Transcription regulation</keyword>
<keyword evidence="4" id="KW-1133">Transmembrane helix</keyword>
<dbReference type="Proteomes" id="UP001108025">
    <property type="component" value="Unassembled WGS sequence"/>
</dbReference>
<evidence type="ECO:0000256" key="4">
    <source>
        <dbReference type="SAM" id="Phobius"/>
    </source>
</evidence>
<keyword evidence="3" id="KW-0804">Transcription</keyword>
<keyword evidence="8" id="KW-1185">Reference proteome</keyword>
<accession>A0A9Q3YUX1</accession>
<dbReference type="PANTHER" id="PTHR43280:SF2">
    <property type="entry name" value="HTH-TYPE TRANSCRIPTIONAL REGULATOR EXSA"/>
    <property type="match status" value="1"/>
</dbReference>
<dbReference type="InterPro" id="IPR018060">
    <property type="entry name" value="HTH_AraC"/>
</dbReference>
<keyword evidence="4" id="KW-0472">Membrane</keyword>
<comment type="caution">
    <text evidence="7">The sequence shown here is derived from an EMBL/GenBank/DDBJ whole genome shotgun (WGS) entry which is preliminary data.</text>
</comment>
<evidence type="ECO:0000256" key="2">
    <source>
        <dbReference type="ARBA" id="ARBA00023125"/>
    </source>
</evidence>
<protein>
    <submittedName>
        <fullName evidence="7">Helix-turn-helix transcriptional regulator</fullName>
    </submittedName>
</protein>
<dbReference type="InterPro" id="IPR020449">
    <property type="entry name" value="Tscrpt_reg_AraC-type_HTH"/>
</dbReference>
<dbReference type="Gene3D" id="1.25.40.10">
    <property type="entry name" value="Tetratricopeptide repeat domain"/>
    <property type="match status" value="1"/>
</dbReference>
<dbReference type="Gene3D" id="1.10.10.60">
    <property type="entry name" value="Homeodomain-like"/>
    <property type="match status" value="2"/>
</dbReference>
<dbReference type="RefSeq" id="WP_230667805.1">
    <property type="nucleotide sequence ID" value="NZ_JAJNAY010000001.1"/>
</dbReference>
<dbReference type="InterPro" id="IPR011990">
    <property type="entry name" value="TPR-like_helical_dom_sf"/>
</dbReference>
<dbReference type="InterPro" id="IPR009057">
    <property type="entry name" value="Homeodomain-like_sf"/>
</dbReference>
<evidence type="ECO:0000256" key="1">
    <source>
        <dbReference type="ARBA" id="ARBA00023015"/>
    </source>
</evidence>
<evidence type="ECO:0000256" key="5">
    <source>
        <dbReference type="SAM" id="SignalP"/>
    </source>
</evidence>
<dbReference type="SUPFAM" id="SSF46689">
    <property type="entry name" value="Homeodomain-like"/>
    <property type="match status" value="1"/>
</dbReference>
<dbReference type="SMART" id="SM00342">
    <property type="entry name" value="HTH_ARAC"/>
    <property type="match status" value="1"/>
</dbReference>
<dbReference type="GO" id="GO:0003700">
    <property type="term" value="F:DNA-binding transcription factor activity"/>
    <property type="evidence" value="ECO:0007669"/>
    <property type="project" value="InterPro"/>
</dbReference>
<keyword evidence="4" id="KW-0812">Transmembrane</keyword>
<dbReference type="PROSITE" id="PS01124">
    <property type="entry name" value="HTH_ARAC_FAMILY_2"/>
    <property type="match status" value="1"/>
</dbReference>
<feature type="domain" description="HTH araC/xylS-type" evidence="6">
    <location>
        <begin position="470"/>
        <end position="562"/>
    </location>
</feature>
<organism evidence="7 8">
    <name type="scientific">Chryseobacterium turcicum</name>
    <dbReference type="NCBI Taxonomy" id="2898076"/>
    <lineage>
        <taxon>Bacteria</taxon>
        <taxon>Pseudomonadati</taxon>
        <taxon>Bacteroidota</taxon>
        <taxon>Flavobacteriia</taxon>
        <taxon>Flavobacteriales</taxon>
        <taxon>Weeksellaceae</taxon>
        <taxon>Chryseobacterium group</taxon>
        <taxon>Chryseobacterium</taxon>
    </lineage>
</organism>
<feature type="signal peptide" evidence="5">
    <location>
        <begin position="1"/>
        <end position="21"/>
    </location>
</feature>
<feature type="transmembrane region" description="Helical" evidence="4">
    <location>
        <begin position="379"/>
        <end position="397"/>
    </location>
</feature>
<dbReference type="GO" id="GO:0043565">
    <property type="term" value="F:sequence-specific DNA binding"/>
    <property type="evidence" value="ECO:0007669"/>
    <property type="project" value="InterPro"/>
</dbReference>
<dbReference type="PRINTS" id="PR00032">
    <property type="entry name" value="HTHARAC"/>
</dbReference>
<proteinExistence type="predicted"/>
<sequence>MTKLYRFLFFILLLFVNFIKAQDDTSSKFSLKFEKLVTQIKKNQTREESYNLSKKLIAETKREGEDSDLLQAYIITSGIAPDSLSIKYCDSTLNIAIKLKDQSAIGASYFSIAGRSMRVFDYKKAAEYFVVSYDYYLSQKNTYWEKTNLLSIGRLKSLIGEDSTASNLVLENYNYFKNNQITPDHEFSLNFAKIYLIYINSKLKKYKENDILIKEVYQFFEQYKEYSFFKFHIFLADGRNDFSLGKYSSALTKLENSKKAIDLVDSQNLDNIDFYIAMCYWKMGNIEKAFPIFENIKKNFLKTKRTSLEFRPAFDFFTEYYKKHGTTEQQLASLNDLLEFDKFEKDIKNYVQLKLKDFDEKHKSEEQAISENEQKFSDWLSIAIITLSSIGIIYFGYRKIKARKKKEIPAVVQIEKTTTEIPQPKNNQAEIHETSNSAAIDYSLYRPINKFTLDQILASMKNFETSFGFLEQDLKLTTLAQKFSTNEKYLSKVIKINLGKTFNSYITDLRFEYLDKKLKNDSHFKNQKIKEISSKLGFGSPEFFATAFKEKYGKSPKEYFES</sequence>
<evidence type="ECO:0000313" key="7">
    <source>
        <dbReference type="EMBL" id="MCD1116399.1"/>
    </source>
</evidence>
<keyword evidence="5" id="KW-0732">Signal</keyword>
<feature type="chain" id="PRO_5040494799" evidence="5">
    <location>
        <begin position="22"/>
        <end position="562"/>
    </location>
</feature>
<dbReference type="AlphaFoldDB" id="A0A9Q3YUX1"/>
<evidence type="ECO:0000259" key="6">
    <source>
        <dbReference type="PROSITE" id="PS01124"/>
    </source>
</evidence>
<keyword evidence="2" id="KW-0238">DNA-binding</keyword>